<dbReference type="InterPro" id="IPR013094">
    <property type="entry name" value="AB_hydrolase_3"/>
</dbReference>
<evidence type="ECO:0000259" key="2">
    <source>
        <dbReference type="Pfam" id="PF07859"/>
    </source>
</evidence>
<keyword evidence="1" id="KW-0378">Hydrolase</keyword>
<evidence type="ECO:0000313" key="3">
    <source>
        <dbReference type="EMBL" id="RZS53446.1"/>
    </source>
</evidence>
<dbReference type="PANTHER" id="PTHR48081">
    <property type="entry name" value="AB HYDROLASE SUPERFAMILY PROTEIN C4A8.06C"/>
    <property type="match status" value="1"/>
</dbReference>
<gene>
    <name evidence="3" type="ORF">EV141_2393</name>
</gene>
<keyword evidence="4" id="KW-1185">Reference proteome</keyword>
<dbReference type="RefSeq" id="WP_130486179.1">
    <property type="nucleotide sequence ID" value="NZ_SGWW01000006.1"/>
</dbReference>
<dbReference type="EMBL" id="SGWW01000006">
    <property type="protein sequence ID" value="RZS53446.1"/>
    <property type="molecule type" value="Genomic_DNA"/>
</dbReference>
<name>A0A4Q7LG29_9MICO</name>
<dbReference type="AlphaFoldDB" id="A0A4Q7LG29"/>
<feature type="domain" description="Alpha/beta hydrolase fold-3" evidence="2">
    <location>
        <begin position="75"/>
        <end position="278"/>
    </location>
</feature>
<dbReference type="Gene3D" id="3.40.50.1820">
    <property type="entry name" value="alpha/beta hydrolase"/>
    <property type="match status" value="1"/>
</dbReference>
<reference evidence="3 4" key="1">
    <citation type="journal article" date="2015" name="Stand. Genomic Sci.">
        <title>Genomic Encyclopedia of Bacterial and Archaeal Type Strains, Phase III: the genomes of soil and plant-associated and newly described type strains.</title>
        <authorList>
            <person name="Whitman W.B."/>
            <person name="Woyke T."/>
            <person name="Klenk H.P."/>
            <person name="Zhou Y."/>
            <person name="Lilburn T.G."/>
            <person name="Beck B.J."/>
            <person name="De Vos P."/>
            <person name="Vandamme P."/>
            <person name="Eisen J.A."/>
            <person name="Garrity G."/>
            <person name="Hugenholtz P."/>
            <person name="Kyrpides N.C."/>
        </authorList>
    </citation>
    <scope>NUCLEOTIDE SEQUENCE [LARGE SCALE GENOMIC DNA]</scope>
    <source>
        <strain evidence="3 4">CV2</strain>
    </source>
</reference>
<dbReference type="InterPro" id="IPR050300">
    <property type="entry name" value="GDXG_lipolytic_enzyme"/>
</dbReference>
<dbReference type="OrthoDB" id="9803828at2"/>
<dbReference type="Proteomes" id="UP000293519">
    <property type="component" value="Unassembled WGS sequence"/>
</dbReference>
<evidence type="ECO:0000256" key="1">
    <source>
        <dbReference type="ARBA" id="ARBA00022801"/>
    </source>
</evidence>
<protein>
    <submittedName>
        <fullName evidence="3">Acetyl esterase/lipase</fullName>
    </submittedName>
</protein>
<organism evidence="3 4">
    <name type="scientific">Microcella putealis</name>
    <dbReference type="NCBI Taxonomy" id="337005"/>
    <lineage>
        <taxon>Bacteria</taxon>
        <taxon>Bacillati</taxon>
        <taxon>Actinomycetota</taxon>
        <taxon>Actinomycetes</taxon>
        <taxon>Micrococcales</taxon>
        <taxon>Microbacteriaceae</taxon>
        <taxon>Microcella</taxon>
    </lineage>
</organism>
<evidence type="ECO:0000313" key="4">
    <source>
        <dbReference type="Proteomes" id="UP000293519"/>
    </source>
</evidence>
<dbReference type="PANTHER" id="PTHR48081:SF8">
    <property type="entry name" value="ALPHA_BETA HYDROLASE FOLD-3 DOMAIN-CONTAINING PROTEIN-RELATED"/>
    <property type="match status" value="1"/>
</dbReference>
<dbReference type="InterPro" id="IPR029058">
    <property type="entry name" value="AB_hydrolase_fold"/>
</dbReference>
<dbReference type="Pfam" id="PF07859">
    <property type="entry name" value="Abhydrolase_3"/>
    <property type="match status" value="1"/>
</dbReference>
<sequence length="305" mass="32126">MATGTDASPFHPDLRLARFLPRTAVTAGNRRLVRAMGSVGAGRAPRKGELVTLPSGARLRVHWPSGAAGPHLPAVLHIHGGGLIIGSARSGDRANRRLADTLGAVVASVDYRLPPEHPYPAPLDDCEAALAWLAEHHRVDSTRVAVTGESAGGGLAAALTARTVDAGRITLAGQALMYPMLDDRTAADPTQPDPPYLRLWNGASNRLGWGLYLGAQASTPPADAVPARRDHLSGFPPTWIAVGTLDLFRDEDHAFAERLAAAGVACEIVTVPGAYHGFDVAEPHASVSIDTTRRLTEALRGMLKS</sequence>
<proteinExistence type="predicted"/>
<dbReference type="SUPFAM" id="SSF53474">
    <property type="entry name" value="alpha/beta-Hydrolases"/>
    <property type="match status" value="1"/>
</dbReference>
<comment type="caution">
    <text evidence="3">The sequence shown here is derived from an EMBL/GenBank/DDBJ whole genome shotgun (WGS) entry which is preliminary data.</text>
</comment>
<dbReference type="GO" id="GO:0016787">
    <property type="term" value="F:hydrolase activity"/>
    <property type="evidence" value="ECO:0007669"/>
    <property type="project" value="UniProtKB-KW"/>
</dbReference>
<accession>A0A4Q7LG29</accession>